<dbReference type="OrthoDB" id="12111at2157"/>
<dbReference type="RefSeq" id="WP_048196317.1">
    <property type="nucleotide sequence ID" value="NZ_CBTY010000009.1"/>
</dbReference>
<protein>
    <recommendedName>
        <fullName evidence="4">DUF3185 family protein</fullName>
    </recommendedName>
</protein>
<comment type="caution">
    <text evidence="2">The sequence shown here is derived from an EMBL/GenBank/DDBJ whole genome shotgun (WGS) entry which is preliminary data.</text>
</comment>
<keyword evidence="1" id="KW-1133">Transmembrane helix</keyword>
<evidence type="ECO:0000313" key="3">
    <source>
        <dbReference type="Proteomes" id="UP000018159"/>
    </source>
</evidence>
<keyword evidence="3" id="KW-1185">Reference proteome</keyword>
<proteinExistence type="predicted"/>
<evidence type="ECO:0008006" key="4">
    <source>
        <dbReference type="Google" id="ProtNLM"/>
    </source>
</evidence>
<sequence>MHRKLAIIIGLIIILFGAIFQFQGMGEIGPESSFMYHNRDWIDYGMAMIIVGAIISTVGAFFLRR</sequence>
<dbReference type="STRING" id="1407055.NITUZ_40109"/>
<accession>V6AU22</accession>
<dbReference type="EMBL" id="CBTY010000009">
    <property type="protein sequence ID" value="CDI05943.1"/>
    <property type="molecule type" value="Genomic_DNA"/>
</dbReference>
<feature type="transmembrane region" description="Helical" evidence="1">
    <location>
        <begin position="5"/>
        <end position="24"/>
    </location>
</feature>
<dbReference type="Proteomes" id="UP000018159">
    <property type="component" value="Unassembled WGS sequence"/>
</dbReference>
<dbReference type="AlphaFoldDB" id="V6AU22"/>
<keyword evidence="1" id="KW-0472">Membrane</keyword>
<reference evidence="2 3" key="1">
    <citation type="journal article" date="2013" name="PLoS ONE">
        <title>Enrichment and Genome Sequence of the Group I.1a Ammonia-Oxidizing Archaeon ?Ca. Nitrosotenuis uzonensis? Representing a Clade Globally.</title>
        <authorList>
            <person name="Lebedeva E.V."/>
            <person name="Hatzenpichler R."/>
            <person name="Pelletier E."/>
            <person name="Schuster N."/>
            <person name="Hauzmayer S."/>
            <person name="Bulaev A."/>
            <person name="Grigor'eva N.V."/>
            <person name="Galushko A."/>
            <person name="Schmid M."/>
            <person name="Palatinszky M."/>
            <person name="Le Paslier D."/>
            <person name="Daims H."/>
            <person name="Wagner M."/>
        </authorList>
    </citation>
    <scope>NUCLEOTIDE SEQUENCE [LARGE SCALE GENOMIC DNA]</scope>
    <source>
        <strain evidence="2 3">N4</strain>
    </source>
</reference>
<evidence type="ECO:0000256" key="1">
    <source>
        <dbReference type="SAM" id="Phobius"/>
    </source>
</evidence>
<gene>
    <name evidence="2" type="ORF">NITUZ_40109</name>
</gene>
<organism evidence="2 3">
    <name type="scientific">Candidatus Nitrosotenuis uzonensis</name>
    <dbReference type="NCBI Taxonomy" id="1407055"/>
    <lineage>
        <taxon>Archaea</taxon>
        <taxon>Nitrososphaerota</taxon>
        <taxon>Candidatus Nitrosotenuis</taxon>
    </lineage>
</organism>
<feature type="transmembrane region" description="Helical" evidence="1">
    <location>
        <begin position="44"/>
        <end position="63"/>
    </location>
</feature>
<keyword evidence="1" id="KW-0812">Transmembrane</keyword>
<evidence type="ECO:0000313" key="2">
    <source>
        <dbReference type="EMBL" id="CDI05943.1"/>
    </source>
</evidence>
<name>V6AU22_9ARCH</name>